<dbReference type="PROSITE" id="PS50206">
    <property type="entry name" value="RHODANESE_3"/>
    <property type="match status" value="1"/>
</dbReference>
<dbReference type="Pfam" id="PF00581">
    <property type="entry name" value="Rhodanese"/>
    <property type="match status" value="1"/>
</dbReference>
<reference evidence="2" key="1">
    <citation type="journal article" date="2020" name="MBio">
        <title>'Candidatus Ethanoperedens,' a Thermophilic Genus of Archaea Mediating the Anaerobic Oxidation of Ethane.</title>
        <authorList>
            <person name="Hahn C.J."/>
            <person name="Laso-Perez R."/>
            <person name="Vulcano F."/>
            <person name="Vaziourakis K.M."/>
            <person name="Stokke R."/>
            <person name="Steen I.H."/>
            <person name="Teske A."/>
            <person name="Boetius A."/>
            <person name="Liebeke M."/>
            <person name="Amann R."/>
            <person name="Knittel K."/>
            <person name="Wegener G."/>
        </authorList>
    </citation>
    <scope>NUCLEOTIDE SEQUENCE</scope>
    <source>
        <strain evidence="2">GoM-Arc1-LC-WB58</strain>
    </source>
</reference>
<gene>
    <name evidence="2" type="ORF">GIS02_05190</name>
</gene>
<organism evidence="2 3">
    <name type="scientific">Candidatus Ethanoperedens thermophilum</name>
    <dbReference type="NCBI Taxonomy" id="2766897"/>
    <lineage>
        <taxon>Archaea</taxon>
        <taxon>Methanobacteriati</taxon>
        <taxon>Methanobacteriota</taxon>
        <taxon>Stenosarchaea group</taxon>
        <taxon>Methanomicrobia</taxon>
        <taxon>Methanosarcinales</taxon>
        <taxon>Methanosarcinales incertae sedis</taxon>
        <taxon>GOM Arc I cluster</taxon>
        <taxon>Candidatus Ethanoperedens</taxon>
    </lineage>
</organism>
<dbReference type="InterPro" id="IPR036873">
    <property type="entry name" value="Rhodanese-like_dom_sf"/>
</dbReference>
<dbReference type="SUPFAM" id="SSF52821">
    <property type="entry name" value="Rhodanese/Cell cycle control phosphatase"/>
    <property type="match status" value="1"/>
</dbReference>
<dbReference type="AlphaFoldDB" id="A0A848DAP2"/>
<feature type="domain" description="Rhodanese" evidence="1">
    <location>
        <begin position="4"/>
        <end position="55"/>
    </location>
</feature>
<dbReference type="CDD" id="cd00158">
    <property type="entry name" value="RHOD"/>
    <property type="match status" value="1"/>
</dbReference>
<sequence length="56" mass="6024">MLHGDPNVVLLDVRTAAEFSSGHLQGARCVPVSELGTQARTLDRESVLEVSCWGSQ</sequence>
<dbReference type="Gene3D" id="3.40.250.10">
    <property type="entry name" value="Rhodanese-like domain"/>
    <property type="match status" value="1"/>
</dbReference>
<evidence type="ECO:0000313" key="2">
    <source>
        <dbReference type="EMBL" id="NMG83583.1"/>
    </source>
</evidence>
<accession>A0A848DAP2</accession>
<evidence type="ECO:0000313" key="3">
    <source>
        <dbReference type="Proteomes" id="UP000606580"/>
    </source>
</evidence>
<dbReference type="EMBL" id="WNEG01000091">
    <property type="protein sequence ID" value="NMG83583.1"/>
    <property type="molecule type" value="Genomic_DNA"/>
</dbReference>
<evidence type="ECO:0000259" key="1">
    <source>
        <dbReference type="PROSITE" id="PS50206"/>
    </source>
</evidence>
<proteinExistence type="predicted"/>
<dbReference type="Proteomes" id="UP000606580">
    <property type="component" value="Unassembled WGS sequence"/>
</dbReference>
<name>A0A848DAP2_9EURY</name>
<dbReference type="InterPro" id="IPR001763">
    <property type="entry name" value="Rhodanese-like_dom"/>
</dbReference>
<protein>
    <recommendedName>
        <fullName evidence="1">Rhodanese domain-containing protein</fullName>
    </recommendedName>
</protein>
<comment type="caution">
    <text evidence="2">The sequence shown here is derived from an EMBL/GenBank/DDBJ whole genome shotgun (WGS) entry which is preliminary data.</text>
</comment>